<dbReference type="InterPro" id="IPR011006">
    <property type="entry name" value="CheY-like_superfamily"/>
</dbReference>
<dbReference type="EMBL" id="CP140154">
    <property type="protein sequence ID" value="WQG90013.1"/>
    <property type="molecule type" value="Genomic_DNA"/>
</dbReference>
<organism evidence="3 5">
    <name type="scientific">Chitinophaga sancti</name>
    <dbReference type="NCBI Taxonomy" id="1004"/>
    <lineage>
        <taxon>Bacteria</taxon>
        <taxon>Pseudomonadati</taxon>
        <taxon>Bacteroidota</taxon>
        <taxon>Chitinophagia</taxon>
        <taxon>Chitinophagales</taxon>
        <taxon>Chitinophagaceae</taxon>
        <taxon>Chitinophaga</taxon>
    </lineage>
</organism>
<evidence type="ECO:0000313" key="5">
    <source>
        <dbReference type="Proteomes" id="UP000183788"/>
    </source>
</evidence>
<feature type="modified residue" description="4-aspartylphosphate" evidence="1">
    <location>
        <position position="60"/>
    </location>
</feature>
<dbReference type="Proteomes" id="UP001326715">
    <property type="component" value="Chromosome"/>
</dbReference>
<evidence type="ECO:0000313" key="3">
    <source>
        <dbReference type="EMBL" id="SFW66045.1"/>
    </source>
</evidence>
<evidence type="ECO:0000313" key="6">
    <source>
        <dbReference type="Proteomes" id="UP001326715"/>
    </source>
</evidence>
<dbReference type="Proteomes" id="UP000183788">
    <property type="component" value="Unassembled WGS sequence"/>
</dbReference>
<reference evidence="3 5" key="1">
    <citation type="submission" date="2016-11" db="EMBL/GenBank/DDBJ databases">
        <authorList>
            <person name="Jaros S."/>
            <person name="Januszkiewicz K."/>
            <person name="Wedrychowicz H."/>
        </authorList>
    </citation>
    <scope>NUCLEOTIDE SEQUENCE [LARGE SCALE GENOMIC DNA]</scope>
    <source>
        <strain evidence="3 5">DSM 784</strain>
    </source>
</reference>
<dbReference type="InterPro" id="IPR052893">
    <property type="entry name" value="TCS_response_regulator"/>
</dbReference>
<dbReference type="GO" id="GO:0000160">
    <property type="term" value="P:phosphorelay signal transduction system"/>
    <property type="evidence" value="ECO:0007669"/>
    <property type="project" value="InterPro"/>
</dbReference>
<dbReference type="SMART" id="SM00448">
    <property type="entry name" value="REC"/>
    <property type="match status" value="1"/>
</dbReference>
<dbReference type="Gene3D" id="3.40.50.2300">
    <property type="match status" value="1"/>
</dbReference>
<evidence type="ECO:0000256" key="1">
    <source>
        <dbReference type="PROSITE-ProRule" id="PRU00169"/>
    </source>
</evidence>
<keyword evidence="1" id="KW-0597">Phosphoprotein</keyword>
<dbReference type="Pfam" id="PF00072">
    <property type="entry name" value="Response_reg"/>
    <property type="match status" value="1"/>
</dbReference>
<dbReference type="SUPFAM" id="SSF52172">
    <property type="entry name" value="CheY-like"/>
    <property type="match status" value="1"/>
</dbReference>
<evidence type="ECO:0000259" key="2">
    <source>
        <dbReference type="PROSITE" id="PS50110"/>
    </source>
</evidence>
<keyword evidence="6" id="KW-1185">Reference proteome</keyword>
<dbReference type="PANTHER" id="PTHR44520:SF2">
    <property type="entry name" value="RESPONSE REGULATOR RCP1"/>
    <property type="match status" value="1"/>
</dbReference>
<feature type="domain" description="Response regulatory" evidence="2">
    <location>
        <begin position="6"/>
        <end position="127"/>
    </location>
</feature>
<dbReference type="PROSITE" id="PS50110">
    <property type="entry name" value="RESPONSE_REGULATORY"/>
    <property type="match status" value="1"/>
</dbReference>
<accession>A0A1K1R203</accession>
<dbReference type="STRING" id="1004.SAMN05661012_03277"/>
<evidence type="ECO:0000313" key="4">
    <source>
        <dbReference type="EMBL" id="WQG90013.1"/>
    </source>
</evidence>
<sequence length="140" mass="15907">MKQQQTVLIIDDDADDRLFLTEAITDVSPGSRMHSCNSGLEALDLLSKKKIALPDFIFLDLNMPKMNGKECLVELKKLLRQTLTKIIVMSTSDMKRDIEDALELGAHLFFTKPGTYTELCKYVKKIIHCKSVQLPFIMKS</sequence>
<proteinExistence type="predicted"/>
<dbReference type="InterPro" id="IPR001789">
    <property type="entry name" value="Sig_transdc_resp-reg_receiver"/>
</dbReference>
<gene>
    <name evidence="3" type="ORF">SAMN05661012_03277</name>
    <name evidence="4" type="ORF">SR876_00780</name>
</gene>
<reference evidence="4 6" key="2">
    <citation type="submission" date="2023-11" db="EMBL/GenBank/DDBJ databases">
        <title>MicrobeMod: A computational toolkit for identifying prokaryotic methylation and restriction-modification with nanopore sequencing.</title>
        <authorList>
            <person name="Crits-Christoph A."/>
            <person name="Kang S.C."/>
            <person name="Lee H."/>
            <person name="Ostrov N."/>
        </authorList>
    </citation>
    <scope>NUCLEOTIDE SEQUENCE [LARGE SCALE GENOMIC DNA]</scope>
    <source>
        <strain evidence="4 6">ATCC 23090</strain>
    </source>
</reference>
<dbReference type="EMBL" id="FPIZ01000010">
    <property type="protein sequence ID" value="SFW66045.1"/>
    <property type="molecule type" value="Genomic_DNA"/>
</dbReference>
<protein>
    <submittedName>
        <fullName evidence="3 4">Response regulator</fullName>
    </submittedName>
</protein>
<dbReference type="OrthoDB" id="7631574at2"/>
<dbReference type="PANTHER" id="PTHR44520">
    <property type="entry name" value="RESPONSE REGULATOR RCP1-RELATED"/>
    <property type="match status" value="1"/>
</dbReference>
<name>A0A1K1R203_9BACT</name>
<dbReference type="AlphaFoldDB" id="A0A1K1R203"/>
<dbReference type="RefSeq" id="WP_072362306.1">
    <property type="nucleotide sequence ID" value="NZ_CBHWAX010000144.1"/>
</dbReference>